<gene>
    <name evidence="2" type="ORF">MERR_LOCUS35194</name>
</gene>
<dbReference type="InterPro" id="IPR032675">
    <property type="entry name" value="LRR_dom_sf"/>
</dbReference>
<accession>A0A6D2K750</accession>
<sequence>MSELPDDLLVKILSFLPTKSTVSTSILSKRWEFLWMWLPKLEYDEYYEITGPKSSWLRYEEFIDKNLPLHRAPVIESLLLRFCYIRLSQPEKIKQWVGIAVSRLVRELSISYFCFNRKVDDVLSLPSSLYTCNSLMTLKLQGNNILVDVPQVVCLPSLKTLKLQGFAILNEDSLRLLLSHCPVLEDLCIELDDEDGKVRALVVNVPSLQRLSLEIDSERSSSDGYVIVTPCLKYLKIVDYREFPSYMIEPMPKLEEADIEVTEDIETILEPITSVRRLSLNPWFSCAGEFAYPVGIVFSQLEHLKLCICSENWSTLLLWLLGISPKLRVLNVYVDGDPTFEKFDPVIWKNKQSSAPECLLSSLEIFEFRGFMGTQEERDFLSFFFKHASCLKSTSIIDRKTQLGI</sequence>
<dbReference type="SUPFAM" id="SSF52047">
    <property type="entry name" value="RNI-like"/>
    <property type="match status" value="1"/>
</dbReference>
<organism evidence="2 3">
    <name type="scientific">Microthlaspi erraticum</name>
    <dbReference type="NCBI Taxonomy" id="1685480"/>
    <lineage>
        <taxon>Eukaryota</taxon>
        <taxon>Viridiplantae</taxon>
        <taxon>Streptophyta</taxon>
        <taxon>Embryophyta</taxon>
        <taxon>Tracheophyta</taxon>
        <taxon>Spermatophyta</taxon>
        <taxon>Magnoliopsida</taxon>
        <taxon>eudicotyledons</taxon>
        <taxon>Gunneridae</taxon>
        <taxon>Pentapetalae</taxon>
        <taxon>rosids</taxon>
        <taxon>malvids</taxon>
        <taxon>Brassicales</taxon>
        <taxon>Brassicaceae</taxon>
        <taxon>Coluteocarpeae</taxon>
        <taxon>Microthlaspi</taxon>
    </lineage>
</organism>
<dbReference type="AlphaFoldDB" id="A0A6D2K750"/>
<dbReference type="Pfam" id="PF08387">
    <property type="entry name" value="FBD"/>
    <property type="match status" value="1"/>
</dbReference>
<dbReference type="SUPFAM" id="SSF81383">
    <property type="entry name" value="F-box domain"/>
    <property type="match status" value="1"/>
</dbReference>
<evidence type="ECO:0000313" key="3">
    <source>
        <dbReference type="Proteomes" id="UP000467841"/>
    </source>
</evidence>
<dbReference type="SMART" id="SM00256">
    <property type="entry name" value="FBOX"/>
    <property type="match status" value="1"/>
</dbReference>
<evidence type="ECO:0000313" key="2">
    <source>
        <dbReference type="EMBL" id="CAA7047959.1"/>
    </source>
</evidence>
<feature type="domain" description="F-box" evidence="1">
    <location>
        <begin position="1"/>
        <end position="34"/>
    </location>
</feature>
<dbReference type="PROSITE" id="PS50181">
    <property type="entry name" value="FBOX"/>
    <property type="match status" value="1"/>
</dbReference>
<dbReference type="Gene3D" id="1.20.1280.50">
    <property type="match status" value="1"/>
</dbReference>
<dbReference type="InterPro" id="IPR050232">
    <property type="entry name" value="FBL13/AtMIF1-like"/>
</dbReference>
<name>A0A6D2K750_9BRAS</name>
<keyword evidence="3" id="KW-1185">Reference proteome</keyword>
<comment type="caution">
    <text evidence="2">The sequence shown here is derived from an EMBL/GenBank/DDBJ whole genome shotgun (WGS) entry which is preliminary data.</text>
</comment>
<protein>
    <recommendedName>
        <fullName evidence="1">F-box domain-containing protein</fullName>
    </recommendedName>
</protein>
<dbReference type="CDD" id="cd22160">
    <property type="entry name" value="F-box_AtFBL13-like"/>
    <property type="match status" value="1"/>
</dbReference>
<dbReference type="OrthoDB" id="1112304at2759"/>
<dbReference type="Pfam" id="PF00646">
    <property type="entry name" value="F-box"/>
    <property type="match status" value="1"/>
</dbReference>
<dbReference type="EMBL" id="CACVBM020001385">
    <property type="protein sequence ID" value="CAA7047959.1"/>
    <property type="molecule type" value="Genomic_DNA"/>
</dbReference>
<reference evidence="2" key="1">
    <citation type="submission" date="2020-01" db="EMBL/GenBank/DDBJ databases">
        <authorList>
            <person name="Mishra B."/>
        </authorList>
    </citation>
    <scope>NUCLEOTIDE SEQUENCE [LARGE SCALE GENOMIC DNA]</scope>
</reference>
<dbReference type="InterPro" id="IPR036047">
    <property type="entry name" value="F-box-like_dom_sf"/>
</dbReference>
<evidence type="ECO:0000259" key="1">
    <source>
        <dbReference type="PROSITE" id="PS50181"/>
    </source>
</evidence>
<proteinExistence type="predicted"/>
<dbReference type="InterPro" id="IPR001810">
    <property type="entry name" value="F-box_dom"/>
</dbReference>
<dbReference type="PANTHER" id="PTHR31900">
    <property type="entry name" value="F-BOX/RNI SUPERFAMILY PROTEIN-RELATED"/>
    <property type="match status" value="1"/>
</dbReference>
<dbReference type="PANTHER" id="PTHR31900:SF28">
    <property type="entry name" value="FBD DOMAIN-CONTAINING PROTEIN"/>
    <property type="match status" value="1"/>
</dbReference>
<dbReference type="InterPro" id="IPR006566">
    <property type="entry name" value="FBD"/>
</dbReference>
<dbReference type="Pfam" id="PF24758">
    <property type="entry name" value="LRR_At5g56370"/>
    <property type="match status" value="1"/>
</dbReference>
<dbReference type="InterPro" id="IPR055411">
    <property type="entry name" value="LRR_FXL15/At3g58940/PEG3-like"/>
</dbReference>
<dbReference type="Gene3D" id="3.80.10.10">
    <property type="entry name" value="Ribonuclease Inhibitor"/>
    <property type="match status" value="1"/>
</dbReference>
<dbReference type="InterPro" id="IPR053781">
    <property type="entry name" value="F-box_AtFBL13-like"/>
</dbReference>
<dbReference type="Proteomes" id="UP000467841">
    <property type="component" value="Unassembled WGS sequence"/>
</dbReference>